<evidence type="ECO:0000256" key="5">
    <source>
        <dbReference type="ARBA" id="ARBA00022824"/>
    </source>
</evidence>
<keyword evidence="5 8" id="KW-0256">Endoplasmic reticulum</keyword>
<keyword evidence="6 8" id="KW-1133">Transmembrane helix</keyword>
<evidence type="ECO:0000256" key="1">
    <source>
        <dbReference type="ARBA" id="ARBA00004477"/>
    </source>
</evidence>
<proteinExistence type="inferred from homology"/>
<dbReference type="PANTHER" id="PTHR22760:SF4">
    <property type="entry name" value="GPI MANNOSYLTRANSFERASE 3"/>
    <property type="match status" value="1"/>
</dbReference>
<keyword evidence="3" id="KW-0808">Transferase</keyword>
<comment type="similarity">
    <text evidence="8">Belongs to the glycosyltransferase 22 family.</text>
</comment>
<gene>
    <name evidence="10" type="ORF">AAG570_005265</name>
</gene>
<feature type="transmembrane region" description="Helical" evidence="8">
    <location>
        <begin position="347"/>
        <end position="368"/>
    </location>
</feature>
<organism evidence="10 11">
    <name type="scientific">Ranatra chinensis</name>
    <dbReference type="NCBI Taxonomy" id="642074"/>
    <lineage>
        <taxon>Eukaryota</taxon>
        <taxon>Metazoa</taxon>
        <taxon>Ecdysozoa</taxon>
        <taxon>Arthropoda</taxon>
        <taxon>Hexapoda</taxon>
        <taxon>Insecta</taxon>
        <taxon>Pterygota</taxon>
        <taxon>Neoptera</taxon>
        <taxon>Paraneoptera</taxon>
        <taxon>Hemiptera</taxon>
        <taxon>Heteroptera</taxon>
        <taxon>Panheteroptera</taxon>
        <taxon>Nepomorpha</taxon>
        <taxon>Nepidae</taxon>
        <taxon>Ranatrinae</taxon>
        <taxon>Ranatra</taxon>
    </lineage>
</organism>
<protein>
    <recommendedName>
        <fullName evidence="8">Mannosyltransferase</fullName>
        <ecNumber evidence="8">2.4.1.-</ecNumber>
    </recommendedName>
</protein>
<evidence type="ECO:0000256" key="2">
    <source>
        <dbReference type="ARBA" id="ARBA00022676"/>
    </source>
</evidence>
<name>A0ABD0YNJ5_9HEMI</name>
<reference evidence="10 11" key="1">
    <citation type="submission" date="2024-07" db="EMBL/GenBank/DDBJ databases">
        <title>Chromosome-level genome assembly of the water stick insect Ranatra chinensis (Heteroptera: Nepidae).</title>
        <authorList>
            <person name="Liu X."/>
        </authorList>
    </citation>
    <scope>NUCLEOTIDE SEQUENCE [LARGE SCALE GENOMIC DNA]</scope>
    <source>
        <strain evidence="10">Cailab_2021Rc</strain>
        <tissue evidence="10">Muscle</tissue>
    </source>
</reference>
<keyword evidence="2 8" id="KW-0328">Glycosyltransferase</keyword>
<evidence type="ECO:0000313" key="10">
    <source>
        <dbReference type="EMBL" id="KAL1116795.1"/>
    </source>
</evidence>
<dbReference type="EC" id="2.4.1.-" evidence="8"/>
<evidence type="ECO:0000256" key="3">
    <source>
        <dbReference type="ARBA" id="ARBA00022679"/>
    </source>
</evidence>
<dbReference type="Proteomes" id="UP001558652">
    <property type="component" value="Unassembled WGS sequence"/>
</dbReference>
<evidence type="ECO:0000256" key="7">
    <source>
        <dbReference type="ARBA" id="ARBA00023136"/>
    </source>
</evidence>
<dbReference type="GO" id="GO:0005789">
    <property type="term" value="C:endoplasmic reticulum membrane"/>
    <property type="evidence" value="ECO:0007669"/>
    <property type="project" value="UniProtKB-SubCell"/>
</dbReference>
<keyword evidence="11" id="KW-1185">Reference proteome</keyword>
<feature type="transmembrane region" description="Helical" evidence="8">
    <location>
        <begin position="118"/>
        <end position="135"/>
    </location>
</feature>
<evidence type="ECO:0000256" key="8">
    <source>
        <dbReference type="RuleBase" id="RU363075"/>
    </source>
</evidence>
<keyword evidence="7 8" id="KW-0472">Membrane</keyword>
<sequence>MISYGRFPWKLFGVALFLRAFNLFLVQSQYVPDEYWQSVEVAHRRVFGYGHLTWEWSKAIRSSLYVTVISGLYRLLAFLDLDLPQALIFAPRILQGVLSALADVYFVRWVHEKRSGQYSWAFISWMTCYFVWYCSTRTLVNTFEMNLTAIALYHFPWTPKTDSTVFVTLVTLLVFVRPTASVIWLPLVLINVAGASKPILHILRVYVPVGIVVGSTCVALDSYFYDRIVITPWNFFKMNVLENIGEFYGSHSAVWFFYCGVPVVLGIHTLPFYYASVRTLLDLSHVKRKLMYDVETQMVVTVFWSLIVFSFIAHKEFRFLLPLVPMMLYISSTVWSKWSVNAKLWHIYSVGFLLITANFCAVLFLGQFHKAGGLDTMKFLREDLEGSDNSKLLFLTPCHSLPLYSHLHKNVSTRFLTCEPNFTHDAAYIDEAELFYKNSTAWLRREYPASGRDALPTCSLPTHIIAYNSLNITNFLHSRNYSLAKSFFDSYVFTERTGSNLNVYKRKGPYCA</sequence>
<keyword evidence="9" id="KW-0732">Signal</keyword>
<comment type="subcellular location">
    <subcellularLocation>
        <location evidence="1 8">Endoplasmic reticulum membrane</location>
        <topology evidence="1 8">Multi-pass membrane protein</topology>
    </subcellularLocation>
</comment>
<feature type="transmembrane region" description="Helical" evidence="8">
    <location>
        <begin position="165"/>
        <end position="193"/>
    </location>
</feature>
<evidence type="ECO:0000313" key="11">
    <source>
        <dbReference type="Proteomes" id="UP001558652"/>
    </source>
</evidence>
<dbReference type="Pfam" id="PF03901">
    <property type="entry name" value="Glyco_transf_22"/>
    <property type="match status" value="1"/>
</dbReference>
<feature type="transmembrane region" description="Helical" evidence="8">
    <location>
        <begin position="296"/>
        <end position="313"/>
    </location>
</feature>
<evidence type="ECO:0000256" key="6">
    <source>
        <dbReference type="ARBA" id="ARBA00022989"/>
    </source>
</evidence>
<comment type="caution">
    <text evidence="10">The sequence shown here is derived from an EMBL/GenBank/DDBJ whole genome shotgun (WGS) entry which is preliminary data.</text>
</comment>
<keyword evidence="4 8" id="KW-0812">Transmembrane</keyword>
<dbReference type="EMBL" id="JBFDAA010000017">
    <property type="protein sequence ID" value="KAL1116795.1"/>
    <property type="molecule type" value="Genomic_DNA"/>
</dbReference>
<feature type="chain" id="PRO_5044798792" description="Mannosyltransferase" evidence="9">
    <location>
        <begin position="29"/>
        <end position="512"/>
    </location>
</feature>
<dbReference type="GO" id="GO:0016757">
    <property type="term" value="F:glycosyltransferase activity"/>
    <property type="evidence" value="ECO:0007669"/>
    <property type="project" value="UniProtKB-KW"/>
</dbReference>
<evidence type="ECO:0000256" key="4">
    <source>
        <dbReference type="ARBA" id="ARBA00022692"/>
    </source>
</evidence>
<accession>A0ABD0YNJ5</accession>
<dbReference type="AlphaFoldDB" id="A0ABD0YNJ5"/>
<dbReference type="PANTHER" id="PTHR22760">
    <property type="entry name" value="GLYCOSYLTRANSFERASE"/>
    <property type="match status" value="1"/>
</dbReference>
<dbReference type="InterPro" id="IPR005599">
    <property type="entry name" value="GPI_mannosylTrfase"/>
</dbReference>
<evidence type="ECO:0000256" key="9">
    <source>
        <dbReference type="SAM" id="SignalP"/>
    </source>
</evidence>
<feature type="signal peptide" evidence="9">
    <location>
        <begin position="1"/>
        <end position="28"/>
    </location>
</feature>
<feature type="transmembrane region" description="Helical" evidence="8">
    <location>
        <begin position="255"/>
        <end position="275"/>
    </location>
</feature>
<feature type="transmembrane region" description="Helical" evidence="8">
    <location>
        <begin position="205"/>
        <end position="225"/>
    </location>
</feature>